<evidence type="ECO:0000313" key="14">
    <source>
        <dbReference type="Proteomes" id="UP000515158"/>
    </source>
</evidence>
<keyword evidence="14" id="KW-1185">Reference proteome</keyword>
<keyword evidence="4" id="KW-0597">Phosphoprotein</keyword>
<feature type="compositionally biased region" description="Basic and acidic residues" evidence="11">
    <location>
        <begin position="715"/>
        <end position="740"/>
    </location>
</feature>
<evidence type="ECO:0000256" key="9">
    <source>
        <dbReference type="ARBA" id="ARBA00082388"/>
    </source>
</evidence>
<proteinExistence type="inferred from homology"/>
<dbReference type="FunFam" id="1.20.58.1770:FF:000001">
    <property type="entry name" value="C-Jun-amino-terminal kinase-interacting protein 3 isoform X1"/>
    <property type="match status" value="1"/>
</dbReference>
<dbReference type="Gene3D" id="1.20.58.1770">
    <property type="match status" value="1"/>
</dbReference>
<dbReference type="KEGG" id="tpal:117653147"/>
<feature type="region of interest" description="Disordered" evidence="11">
    <location>
        <begin position="331"/>
        <end position="351"/>
    </location>
</feature>
<dbReference type="Proteomes" id="UP000515158">
    <property type="component" value="Unplaced"/>
</dbReference>
<dbReference type="Pfam" id="PF16471">
    <property type="entry name" value="JIP_LZII"/>
    <property type="match status" value="1"/>
</dbReference>
<dbReference type="GO" id="GO:0030159">
    <property type="term" value="F:signaling receptor complex adaptor activity"/>
    <property type="evidence" value="ECO:0007669"/>
    <property type="project" value="TreeGrafter"/>
</dbReference>
<dbReference type="GO" id="GO:0048471">
    <property type="term" value="C:perinuclear region of cytoplasm"/>
    <property type="evidence" value="ECO:0007669"/>
    <property type="project" value="UniProtKB-SubCell"/>
</dbReference>
<dbReference type="GO" id="GO:0019894">
    <property type="term" value="F:kinesin binding"/>
    <property type="evidence" value="ECO:0007669"/>
    <property type="project" value="TreeGrafter"/>
</dbReference>
<evidence type="ECO:0000259" key="12">
    <source>
        <dbReference type="PROSITE" id="PS51776"/>
    </source>
</evidence>
<dbReference type="Pfam" id="PF09744">
    <property type="entry name" value="RH1"/>
    <property type="match status" value="1"/>
</dbReference>
<evidence type="ECO:0000313" key="15">
    <source>
        <dbReference type="RefSeq" id="XP_034254461.1"/>
    </source>
</evidence>
<dbReference type="InterPro" id="IPR032486">
    <property type="entry name" value="JIP_LZII"/>
</dbReference>
<comment type="subcellular location">
    <subcellularLocation>
        <location evidence="1">Cytoplasm</location>
        <location evidence="1">Perinuclear region</location>
    </subcellularLocation>
</comment>
<accession>A0A6P9AFS3</accession>
<dbReference type="GeneID" id="117653147"/>
<feature type="compositionally biased region" description="Polar residues" evidence="11">
    <location>
        <begin position="195"/>
        <end position="209"/>
    </location>
</feature>
<dbReference type="GO" id="GO:0016192">
    <property type="term" value="P:vesicle-mediated transport"/>
    <property type="evidence" value="ECO:0007669"/>
    <property type="project" value="TreeGrafter"/>
</dbReference>
<dbReference type="InterPro" id="IPR036322">
    <property type="entry name" value="WD40_repeat_dom_sf"/>
</dbReference>
<sequence length="1282" mass="141958">MEMEQETVYGTHEDSHVVMSEKVQSLAGSVYQEFEKMISKYDDDVVKDLMPLVVNVLECLDISYTQNQEHEVELELLREDNEQLVTQYEREKQLRKSSEQKLLEAEDATEDERKELQSKIESLESIVRMLELKGKNASDHVYRLEEKESEMKRDYSKLHERYTDLLKTHMDTMERTKLMMGTTDRLDPSGRSRPPTMSSLNPMNRSSGPVSYGFASLEAGPQSVSSPVEFAPSASSPTTSLQNELEETQSPIRDISPDRSFSKLPSPDKIGWSESLSPTSKDSSPDTEDFPPTQPAGKSHTKREQRSGNTLYQELSFQDVEALGEMDEGADITGSWVHPGEYASSDSDSETEVRGKIAHAVNDNFFGMGKEVENLIMENNELLATKNALNIVKDDLIIKVDELTSENEFLQEKKKKWLSSEAALKQQIRDLEEELKKAKEEADKALKANKSDDEEDVPMAQRKRFTRVEMARVLMERNQYKERFMELQDAVRWTELVRASRNDPNLDRKSKQSIWKFFSNLFTPTDRPVPTGKSQHMGVRFNAPTHQVSPAGPLGSMRQRTRTERKRAGDFMESSDVNNEKLALRRQTERREQYRQVRAHVEKDDGRLRAYGWSLPAKVPSQGTPGQAQGILGVGALTSSGTSLPRPSSAEPVPVPVYCRPLTETEPGVKPLQIWCAAGVNLSGGKTRDGGSIVGASIFYHPNPSEESSANLSSNDDKPSPVRSLEEELEEGERLARAGETEEQQLSSLVWICTSTHKMSRVTVVDANNPADVLKAFNVCSSHLLCIASVPGARESDYPATEEVQETDSKLSGNDDTTSQEIKVNSAVDSDSISTQPDSSADDSEACIGRITLVSCATGSEAPGPPLGDFVAPKLSSQIEVELGGLGEEAEDISPPRRLVKEVSGLVKDGLSQHSKDNDELVNENLEQMSSVLPTMWLGAQSGDIYVHSAVTQWGRCLHSVHLKDSVLSIVHIHGRVLAALANGTVVVFRRGLDGQWNLNNYHIVDLGPQHHSIRCMVSVHGRVWCGYRNKIHVLDPRSLKVEKTFDAHPRKESQVRQMAWLGDGVWVTIRLDSTLRLYHAHTYQHLQDVDIEPYVSKMLGTGKLGFSFARITALLISSSRLWIGTGNGVIISVPLSESAGGAGNIIGAARGPGSVVRVYADAQTNRVTPGSFIPYCSMAQAQLSFHGHREAVKFFVSVPGSGGLSAATSAPVETPTVDNLPDSEKPYSMLVMSGGEGYIDFRVGEEDDDDGEAEVVPSTQETSQTLSRGVQSHLIVWQVMR</sequence>
<feature type="coiled-coil region" evidence="10">
    <location>
        <begin position="67"/>
        <end position="133"/>
    </location>
</feature>
<comment type="subunit">
    <text evidence="7">Forms homo- and heterooligomeric complexes. Binds the TPR motif-containing C-terminal of kinesin light chain, Klc. Pre-assembled syd scaffolding complexes are then transported as a cargo of kinesin, to the required subcellular location.</text>
</comment>
<dbReference type="PANTHER" id="PTHR13886">
    <property type="entry name" value="JNK/SAPK-ASSOCIATED PROTEIN"/>
    <property type="match status" value="1"/>
</dbReference>
<dbReference type="GO" id="GO:0005078">
    <property type="term" value="F:MAP-kinase scaffold activity"/>
    <property type="evidence" value="ECO:0007669"/>
    <property type="project" value="InterPro"/>
</dbReference>
<dbReference type="CTD" id="43905"/>
<feature type="domain" description="RH1" evidence="12">
    <location>
        <begin position="6"/>
        <end position="94"/>
    </location>
</feature>
<name>A0A6P9AFS3_THRPL</name>
<keyword evidence="3" id="KW-0963">Cytoplasm</keyword>
<evidence type="ECO:0000256" key="11">
    <source>
        <dbReference type="SAM" id="MobiDB-lite"/>
    </source>
</evidence>
<feature type="domain" description="RH2" evidence="13">
    <location>
        <begin position="462"/>
        <end position="532"/>
    </location>
</feature>
<dbReference type="RefSeq" id="XP_034254461.1">
    <property type="nucleotide sequence ID" value="XM_034398570.1"/>
</dbReference>
<evidence type="ECO:0000259" key="13">
    <source>
        <dbReference type="PROSITE" id="PS51777"/>
    </source>
</evidence>
<feature type="region of interest" description="Disordered" evidence="11">
    <location>
        <begin position="704"/>
        <end position="741"/>
    </location>
</feature>
<dbReference type="PROSITE" id="PS51777">
    <property type="entry name" value="RH2"/>
    <property type="match status" value="1"/>
</dbReference>
<feature type="region of interest" description="Disordered" evidence="11">
    <location>
        <begin position="796"/>
        <end position="844"/>
    </location>
</feature>
<reference evidence="15" key="1">
    <citation type="submission" date="2025-08" db="UniProtKB">
        <authorList>
            <consortium name="RefSeq"/>
        </authorList>
    </citation>
    <scope>IDENTIFICATION</scope>
    <source>
        <tissue evidence="15">Total insect</tissue>
    </source>
</reference>
<keyword evidence="5 10" id="KW-0175">Coiled coil</keyword>
<evidence type="ECO:0000256" key="6">
    <source>
        <dbReference type="ARBA" id="ARBA00059054"/>
    </source>
</evidence>
<dbReference type="InterPro" id="IPR015943">
    <property type="entry name" value="WD40/YVTN_repeat-like_dom_sf"/>
</dbReference>
<dbReference type="FunCoup" id="A0A6P9AFS3">
    <property type="interactions" value="1362"/>
</dbReference>
<feature type="region of interest" description="Disordered" evidence="11">
    <location>
        <begin position="181"/>
        <end position="313"/>
    </location>
</feature>
<evidence type="ECO:0000256" key="4">
    <source>
        <dbReference type="ARBA" id="ARBA00022553"/>
    </source>
</evidence>
<feature type="coiled-coil region" evidence="10">
    <location>
        <begin position="393"/>
        <end position="490"/>
    </location>
</feature>
<organism evidence="15">
    <name type="scientific">Thrips palmi</name>
    <name type="common">Melon thrips</name>
    <dbReference type="NCBI Taxonomy" id="161013"/>
    <lineage>
        <taxon>Eukaryota</taxon>
        <taxon>Metazoa</taxon>
        <taxon>Ecdysozoa</taxon>
        <taxon>Arthropoda</taxon>
        <taxon>Hexapoda</taxon>
        <taxon>Insecta</taxon>
        <taxon>Pterygota</taxon>
        <taxon>Neoptera</taxon>
        <taxon>Paraneoptera</taxon>
        <taxon>Thysanoptera</taxon>
        <taxon>Terebrantia</taxon>
        <taxon>Thripoidea</taxon>
        <taxon>Thripidae</taxon>
        <taxon>Thrips</taxon>
    </lineage>
</organism>
<feature type="compositionally biased region" description="Polar residues" evidence="11">
    <location>
        <begin position="233"/>
        <end position="251"/>
    </location>
</feature>
<dbReference type="InterPro" id="IPR039911">
    <property type="entry name" value="JIP3/JIP4"/>
</dbReference>
<protein>
    <recommendedName>
        <fullName evidence="8">JNK-interacting protein 3</fullName>
    </recommendedName>
    <alternativeName>
        <fullName evidence="9">Protein sunday driver</fullName>
    </alternativeName>
</protein>
<evidence type="ECO:0000256" key="2">
    <source>
        <dbReference type="ARBA" id="ARBA00009866"/>
    </source>
</evidence>
<feature type="compositionally biased region" description="Polar residues" evidence="11">
    <location>
        <begin position="705"/>
        <end position="714"/>
    </location>
</feature>
<evidence type="ECO:0000256" key="1">
    <source>
        <dbReference type="ARBA" id="ARBA00004556"/>
    </source>
</evidence>
<dbReference type="Gene3D" id="2.130.10.10">
    <property type="entry name" value="YVTN repeat-like/Quinoprotein amine dehydrogenase"/>
    <property type="match status" value="1"/>
</dbReference>
<dbReference type="OrthoDB" id="10256043at2759"/>
<dbReference type="Gene3D" id="1.20.5.1000">
    <property type="entry name" value="arf6 gtpase in complex with a specific effector, jip4"/>
    <property type="match status" value="1"/>
</dbReference>
<dbReference type="Pfam" id="PF19056">
    <property type="entry name" value="WD40_2"/>
    <property type="match status" value="1"/>
</dbReference>
<evidence type="ECO:0000256" key="5">
    <source>
        <dbReference type="ARBA" id="ARBA00023054"/>
    </source>
</evidence>
<evidence type="ECO:0000256" key="3">
    <source>
        <dbReference type="ARBA" id="ARBA00022490"/>
    </source>
</evidence>
<comment type="similarity">
    <text evidence="2">Belongs to the JIP scaffold family.</text>
</comment>
<dbReference type="SUPFAM" id="SSF50978">
    <property type="entry name" value="WD40 repeat-like"/>
    <property type="match status" value="1"/>
</dbReference>
<dbReference type="GO" id="GO:0008432">
    <property type="term" value="F:JUN kinase binding"/>
    <property type="evidence" value="ECO:0007669"/>
    <property type="project" value="TreeGrafter"/>
</dbReference>
<dbReference type="PROSITE" id="PS51776">
    <property type="entry name" value="RH1"/>
    <property type="match status" value="1"/>
</dbReference>
<dbReference type="InterPro" id="IPR034743">
    <property type="entry name" value="RH1"/>
</dbReference>
<dbReference type="PANTHER" id="PTHR13886:SF4">
    <property type="entry name" value="JNK-INTERACTING PROTEIN 3"/>
    <property type="match status" value="1"/>
</dbReference>
<comment type="function">
    <text evidence="6">The JNK-interacting protein (JIP) group of scaffold proteins selectively mediates JNK-signaling by aggregating specific components of the MAPK cascade to form a functional JNK signaling module. May function as a regulator of vesicle transport, through interactions with the JNK-signaling components and motor proteins. Syd is required for efficient kinesin-I mediated axonal transport.</text>
</comment>
<evidence type="ECO:0000256" key="8">
    <source>
        <dbReference type="ARBA" id="ARBA00069747"/>
    </source>
</evidence>
<dbReference type="FunFam" id="1.20.5.1000:FF:000001">
    <property type="entry name" value="C-Jun-amino-terminal kinase-interacting protein 3 isoform X2"/>
    <property type="match status" value="1"/>
</dbReference>
<gene>
    <name evidence="15" type="primary">LOC117653147</name>
</gene>
<dbReference type="InterPro" id="IPR034744">
    <property type="entry name" value="RH2"/>
</dbReference>
<evidence type="ECO:0000256" key="10">
    <source>
        <dbReference type="SAM" id="Coils"/>
    </source>
</evidence>
<dbReference type="InParanoid" id="A0A6P9AFS3"/>
<feature type="compositionally biased region" description="Polar residues" evidence="11">
    <location>
        <begin position="810"/>
        <end position="839"/>
    </location>
</feature>
<evidence type="ECO:0000256" key="7">
    <source>
        <dbReference type="ARBA" id="ARBA00064055"/>
    </source>
</evidence>